<dbReference type="AlphaFoldDB" id="A0A420FS06"/>
<dbReference type="Proteomes" id="UP000283709">
    <property type="component" value="Unassembled WGS sequence"/>
</dbReference>
<feature type="transmembrane region" description="Helical" evidence="1">
    <location>
        <begin position="84"/>
        <end position="102"/>
    </location>
</feature>
<reference evidence="2 3" key="1">
    <citation type="submission" date="2016-07" db="EMBL/GenBank/DDBJ databases">
        <title>Genome analysis of Burkholderia fungorum ES3-20.</title>
        <authorList>
            <person name="Xu D."/>
            <person name="Yao R."/>
            <person name="Zheng S."/>
        </authorList>
    </citation>
    <scope>NUCLEOTIDE SEQUENCE [LARGE SCALE GENOMIC DNA]</scope>
    <source>
        <strain evidence="2 3">ES3-20</strain>
    </source>
</reference>
<feature type="transmembrane region" description="Helical" evidence="1">
    <location>
        <begin position="53"/>
        <end position="72"/>
    </location>
</feature>
<name>A0A420FS06_9BURK</name>
<evidence type="ECO:0000313" key="2">
    <source>
        <dbReference type="EMBL" id="RKF35684.1"/>
    </source>
</evidence>
<evidence type="ECO:0008006" key="4">
    <source>
        <dbReference type="Google" id="ProtNLM"/>
    </source>
</evidence>
<evidence type="ECO:0000256" key="1">
    <source>
        <dbReference type="SAM" id="Phobius"/>
    </source>
</evidence>
<keyword evidence="1" id="KW-0472">Membrane</keyword>
<gene>
    <name evidence="2" type="ORF">BCY88_08545</name>
</gene>
<accession>A0A420FS06</accession>
<keyword evidence="1" id="KW-1133">Transmembrane helix</keyword>
<organism evidence="2 3">
    <name type="scientific">Paraburkholderia fungorum</name>
    <dbReference type="NCBI Taxonomy" id="134537"/>
    <lineage>
        <taxon>Bacteria</taxon>
        <taxon>Pseudomonadati</taxon>
        <taxon>Pseudomonadota</taxon>
        <taxon>Betaproteobacteria</taxon>
        <taxon>Burkholderiales</taxon>
        <taxon>Burkholderiaceae</taxon>
        <taxon>Paraburkholderia</taxon>
    </lineage>
</organism>
<feature type="transmembrane region" description="Helical" evidence="1">
    <location>
        <begin position="26"/>
        <end position="47"/>
    </location>
</feature>
<dbReference type="RefSeq" id="WP_120348022.1">
    <property type="nucleotide sequence ID" value="NZ_MCAS01000045.1"/>
</dbReference>
<comment type="caution">
    <text evidence="2">The sequence shown here is derived from an EMBL/GenBank/DDBJ whole genome shotgun (WGS) entry which is preliminary data.</text>
</comment>
<evidence type="ECO:0000313" key="3">
    <source>
        <dbReference type="Proteomes" id="UP000283709"/>
    </source>
</evidence>
<sequence length="166" mass="17526">MRFLTRSGWLTAVSTEGPQWAVPTRFAVGVLLLCLIDGSLQQLFTFYHVDQSALSSGAVAVGMILRAVEILAGMSFVAGLGIRLAGYPAVAIFAVRAVANSANSIAWLRDVVNSVIVPQGDWGYGAMYLGVALLLGELLGAGSGRLSLDRWLSGKFGAVAKSDPRR</sequence>
<keyword evidence="1" id="KW-0812">Transmembrane</keyword>
<protein>
    <recommendedName>
        <fullName evidence="4">DoxX family protein</fullName>
    </recommendedName>
</protein>
<dbReference type="EMBL" id="MCAS01000045">
    <property type="protein sequence ID" value="RKF35684.1"/>
    <property type="molecule type" value="Genomic_DNA"/>
</dbReference>
<dbReference type="OrthoDB" id="9099500at2"/>
<feature type="transmembrane region" description="Helical" evidence="1">
    <location>
        <begin position="122"/>
        <end position="141"/>
    </location>
</feature>
<proteinExistence type="predicted"/>